<dbReference type="EMBL" id="KB445800">
    <property type="protein sequence ID" value="EMD35394.1"/>
    <property type="molecule type" value="Genomic_DNA"/>
</dbReference>
<evidence type="ECO:0000313" key="2">
    <source>
        <dbReference type="EMBL" id="EMD35394.1"/>
    </source>
</evidence>
<organism evidence="2 3">
    <name type="scientific">Ceriporiopsis subvermispora (strain B)</name>
    <name type="common">White-rot fungus</name>
    <name type="synonym">Gelatoporia subvermispora</name>
    <dbReference type="NCBI Taxonomy" id="914234"/>
    <lineage>
        <taxon>Eukaryota</taxon>
        <taxon>Fungi</taxon>
        <taxon>Dikarya</taxon>
        <taxon>Basidiomycota</taxon>
        <taxon>Agaricomycotina</taxon>
        <taxon>Agaricomycetes</taxon>
        <taxon>Polyporales</taxon>
        <taxon>Gelatoporiaceae</taxon>
        <taxon>Gelatoporia</taxon>
    </lineage>
</organism>
<name>M2PH80_CERS8</name>
<feature type="compositionally biased region" description="Basic and acidic residues" evidence="1">
    <location>
        <begin position="151"/>
        <end position="168"/>
    </location>
</feature>
<feature type="compositionally biased region" description="Low complexity" evidence="1">
    <location>
        <begin position="17"/>
        <end position="31"/>
    </location>
</feature>
<feature type="compositionally biased region" description="Low complexity" evidence="1">
    <location>
        <begin position="43"/>
        <end position="59"/>
    </location>
</feature>
<dbReference type="OrthoDB" id="3226344at2759"/>
<dbReference type="Proteomes" id="UP000016930">
    <property type="component" value="Unassembled WGS sequence"/>
</dbReference>
<proteinExistence type="predicted"/>
<feature type="region of interest" description="Disordered" evidence="1">
    <location>
        <begin position="1"/>
        <end position="391"/>
    </location>
</feature>
<feature type="compositionally biased region" description="Basic and acidic residues" evidence="1">
    <location>
        <begin position="99"/>
        <end position="116"/>
    </location>
</feature>
<feature type="region of interest" description="Disordered" evidence="1">
    <location>
        <begin position="420"/>
        <end position="456"/>
    </location>
</feature>
<feature type="compositionally biased region" description="Pro residues" evidence="1">
    <location>
        <begin position="447"/>
        <end position="456"/>
    </location>
</feature>
<dbReference type="Pfam" id="PF15365">
    <property type="entry name" value="PNRC"/>
    <property type="match status" value="1"/>
</dbReference>
<sequence>MLAVQRPTSALPPSMLSRPSHSRAPSAPVVVRPTPTPGIFSLSKSPKNPQQQQPSQRSSPRSKAHKSPKPASAQAQPRDEVTTPEKPSADAKAVTKTPASDKPRGRQQRQPKDKVGVRSASLSSARPGRRPAHQPSPSPQTRIPSQAEAPSDVHVDSRSQRPNRRDAAVDPSDPFLVLPTPNIEASSPESSPAKGKVPVFRPPPQLAQRPSGKLAHRRQQSAQVPPSPTPAKATAAPRRSQRQPRAPKEPKQAAKHITNSELFLASSAMARRPSQRRATTGLPVAAWDSFPICDDSADFGDESDDTPPTTPIRESASVPPKMAGQGGQWQSQGTLDDGPRTAPLSSAFAYPFRPSTPSPTPTPGQRRRKHQRVPSEGVFNMSTDDSSSEEALEPFQRLPLAFPKRRDAFESPRLARAQAAETIGTSSSAPAAGYYAGSMFQNSPSPDDLPPPTFRA</sequence>
<dbReference type="HOGENOM" id="CLU_033553_0_0_1"/>
<feature type="compositionally biased region" description="Basic and acidic residues" evidence="1">
    <location>
        <begin position="77"/>
        <end position="89"/>
    </location>
</feature>
<feature type="compositionally biased region" description="Low complexity" evidence="1">
    <location>
        <begin position="426"/>
        <end position="438"/>
    </location>
</feature>
<dbReference type="InterPro" id="IPR028322">
    <property type="entry name" value="PNRC-like_rgn"/>
</dbReference>
<dbReference type="STRING" id="914234.M2PH80"/>
<protein>
    <submittedName>
        <fullName evidence="2">Uncharacterized protein</fullName>
    </submittedName>
</protein>
<keyword evidence="3" id="KW-1185">Reference proteome</keyword>
<evidence type="ECO:0000256" key="1">
    <source>
        <dbReference type="SAM" id="MobiDB-lite"/>
    </source>
</evidence>
<evidence type="ECO:0000313" key="3">
    <source>
        <dbReference type="Proteomes" id="UP000016930"/>
    </source>
</evidence>
<gene>
    <name evidence="2" type="ORF">CERSUDRAFT_124721</name>
</gene>
<dbReference type="AlphaFoldDB" id="M2PH80"/>
<accession>M2PH80</accession>
<feature type="compositionally biased region" description="Acidic residues" evidence="1">
    <location>
        <begin position="295"/>
        <end position="305"/>
    </location>
</feature>
<reference evidence="2" key="1">
    <citation type="journal article" date="2012" name="Proc. Natl. Acad. Sci. U.S.A.">
        <title>Comparative genomics of Ceriporiopsis subvermispora and Phanerochaete chrysosporium provide insight into selective ligninolysis.</title>
        <authorList>
            <person name="Fernandez-Fueyo E."/>
            <person name="Ruiz-Duenas F.J."/>
            <person name="Ferreira P."/>
            <person name="Floudas D."/>
            <person name="Hibbett D.S."/>
            <person name="Canessa P."/>
            <person name="Larrondo L.F."/>
            <person name="James T.Y."/>
            <person name="Seelenfreund D."/>
            <person name="Lobos S."/>
            <person name="Polanco R."/>
            <person name="Tello M."/>
            <person name="Honda Y."/>
            <person name="Watanabe T."/>
            <person name="Watanabe T."/>
            <person name="Ryu J.S."/>
            <person name="Kubicek C.P."/>
            <person name="Schmoll M."/>
            <person name="Gaskell J."/>
            <person name="Hammel K.E."/>
            <person name="St John F.J."/>
            <person name="Vanden Wymelenberg A."/>
            <person name="Sabat G."/>
            <person name="Splinter BonDurant S."/>
            <person name="Syed K."/>
            <person name="Yadav J.S."/>
            <person name="Doddapaneni H."/>
            <person name="Subramanian V."/>
            <person name="Lavin J.L."/>
            <person name="Oguiza J.A."/>
            <person name="Perez G."/>
            <person name="Pisabarro A.G."/>
            <person name="Ramirez L."/>
            <person name="Santoyo F."/>
            <person name="Master E."/>
            <person name="Coutinho P.M."/>
            <person name="Henrissat B."/>
            <person name="Lombard V."/>
            <person name="Magnuson J.K."/>
            <person name="Kuees U."/>
            <person name="Hori C."/>
            <person name="Igarashi K."/>
            <person name="Samejima M."/>
            <person name="Held B.W."/>
            <person name="Barry K.W."/>
            <person name="LaButti K.M."/>
            <person name="Lapidus A."/>
            <person name="Lindquist E.A."/>
            <person name="Lucas S.M."/>
            <person name="Riley R."/>
            <person name="Salamov A.A."/>
            <person name="Hoffmeister D."/>
            <person name="Schwenk D."/>
            <person name="Hadar Y."/>
            <person name="Yarden O."/>
            <person name="de Vries R.P."/>
            <person name="Wiebenga A."/>
            <person name="Stenlid J."/>
            <person name="Eastwood D."/>
            <person name="Grigoriev I.V."/>
            <person name="Berka R.M."/>
            <person name="Blanchette R.A."/>
            <person name="Kersten P."/>
            <person name="Martinez A.T."/>
            <person name="Vicuna R."/>
            <person name="Cullen D."/>
        </authorList>
    </citation>
    <scope>NUCLEOTIDE SEQUENCE [LARGE SCALE GENOMIC DNA]</scope>
    <source>
        <strain evidence="2">B</strain>
    </source>
</reference>
<dbReference type="GO" id="GO:0016071">
    <property type="term" value="P:mRNA metabolic process"/>
    <property type="evidence" value="ECO:0007669"/>
    <property type="project" value="UniProtKB-ARBA"/>
</dbReference>